<gene>
    <name evidence="1" type="ORF">D4A47_00160</name>
</gene>
<reference evidence="1 2" key="1">
    <citation type="submission" date="2018-10" db="EMBL/GenBank/DDBJ databases">
        <title>Anaerotruncus faecis sp. nov., isolated from human feces.</title>
        <authorList>
            <person name="Wang Y.-J."/>
        </authorList>
    </citation>
    <scope>NUCLEOTIDE SEQUENCE [LARGE SCALE GENOMIC DNA]</scope>
    <source>
        <strain evidence="1 2">22A2-44</strain>
    </source>
</reference>
<dbReference type="Pfam" id="PF19677">
    <property type="entry name" value="DUF6179"/>
    <property type="match status" value="1"/>
</dbReference>
<dbReference type="AlphaFoldDB" id="A0A498CQK1"/>
<accession>A0A498CQK1</accession>
<comment type="caution">
    <text evidence="1">The sequence shown here is derived from an EMBL/GenBank/DDBJ whole genome shotgun (WGS) entry which is preliminary data.</text>
</comment>
<dbReference type="Proteomes" id="UP000276301">
    <property type="component" value="Unassembled WGS sequence"/>
</dbReference>
<dbReference type="RefSeq" id="WP_121585547.1">
    <property type="nucleotide sequence ID" value="NZ_RCHT01000001.1"/>
</dbReference>
<organism evidence="1 2">
    <name type="scientific">Anaerotruncus massiliensis</name>
    <name type="common">ex Liu et al. 2021</name>
    <dbReference type="NCBI Taxonomy" id="2321404"/>
    <lineage>
        <taxon>Bacteria</taxon>
        <taxon>Bacillati</taxon>
        <taxon>Bacillota</taxon>
        <taxon>Clostridia</taxon>
        <taxon>Eubacteriales</taxon>
        <taxon>Oscillospiraceae</taxon>
        <taxon>Anaerotruncus</taxon>
    </lineage>
</organism>
<dbReference type="EMBL" id="RCHT01000001">
    <property type="protein sequence ID" value="RLL14436.1"/>
    <property type="molecule type" value="Genomic_DNA"/>
</dbReference>
<evidence type="ECO:0000313" key="2">
    <source>
        <dbReference type="Proteomes" id="UP000276301"/>
    </source>
</evidence>
<dbReference type="InterPro" id="IPR045751">
    <property type="entry name" value="DUF6179"/>
</dbReference>
<evidence type="ECO:0000313" key="1">
    <source>
        <dbReference type="EMBL" id="RLL14436.1"/>
    </source>
</evidence>
<protein>
    <submittedName>
        <fullName evidence="1">Uncharacterized protein</fullName>
    </submittedName>
</protein>
<keyword evidence="2" id="KW-1185">Reference proteome</keyword>
<name>A0A498CQK1_9FIRM</name>
<sequence length="446" mass="49296">MENRSLLSGTPLDGIDYGVYTASLMRRAADAGLLDERALAAMQEGLLGLLRSQIEEITRGESSSVPAETADQLMDDIGYCIDVALKHAPTPQESLALLREHSMDALYRMGTGLLDREERACEGLLSRVRATRTPTVNEGYRILLDVTFPQYLRDWKVRRHPGDFVVLTEYPLAREVSASGIFGVRERLESLALENRFCGRFAPVLDGLLRGWARQNRTSPAEAYVNLFTITLQNLLLARLLGREDAALGAGERAGLEERLRPLAPEQRAALLLRAAEGLIDSCAFENARLNDYIREGAARFAGEVNRAGGALTPFAVVAEEDAPLLFIDGERLGNDAFSAVADEVLLCDDAARKAQIIREELRSLDDLCDLLGAGCVYDDEYAEIFSSFDEATAALLLGRIRAVWEEGALRPLDEIEWQEAFANWFNRLGADCRERIRTLSKTLAG</sequence>
<proteinExistence type="predicted"/>